<accession>A0A650CRB2</accession>
<dbReference type="RefSeq" id="WP_156007651.1">
    <property type="nucleotide sequence ID" value="NZ_CP045483.1"/>
</dbReference>
<reference evidence="1 2" key="1">
    <citation type="submission" date="2019-10" db="EMBL/GenBank/DDBJ databases">
        <title>Genome Sequences from Six Type Strain Members of the Archaeal Family Sulfolobaceae: Acidianus ambivalens, Acidianus infernus, Metallosphaera prunae, Stygiolobus azoricus, Sulfolobus metallicus, and Sulfurisphaera ohwakuensis.</title>
        <authorList>
            <person name="Counts J.A."/>
            <person name="Kelly R.M."/>
        </authorList>
    </citation>
    <scope>NUCLEOTIDE SEQUENCE [LARGE SCALE GENOMIC DNA]</scope>
    <source>
        <strain evidence="1 2">FC6</strain>
    </source>
</reference>
<name>A0A650CRB2_9CREN</name>
<evidence type="ECO:0000313" key="1">
    <source>
        <dbReference type="EMBL" id="QGR20202.1"/>
    </source>
</evidence>
<dbReference type="AlphaFoldDB" id="A0A650CRB2"/>
<dbReference type="InterPro" id="IPR016181">
    <property type="entry name" value="Acyl_CoA_acyltransferase"/>
</dbReference>
<organism evidence="1 2">
    <name type="scientific">Stygiolobus azoricus</name>
    <dbReference type="NCBI Taxonomy" id="41675"/>
    <lineage>
        <taxon>Archaea</taxon>
        <taxon>Thermoproteota</taxon>
        <taxon>Thermoprotei</taxon>
        <taxon>Sulfolobales</taxon>
        <taxon>Sulfolobaceae</taxon>
        <taxon>Stygiolobus</taxon>
    </lineage>
</organism>
<dbReference type="OrthoDB" id="26340at2157"/>
<dbReference type="EMBL" id="CP045483">
    <property type="protein sequence ID" value="QGR20202.1"/>
    <property type="molecule type" value="Genomic_DNA"/>
</dbReference>
<dbReference type="Gene3D" id="3.40.630.30">
    <property type="match status" value="1"/>
</dbReference>
<protein>
    <submittedName>
        <fullName evidence="1">DUF1122 domain-containing protein</fullName>
    </submittedName>
</protein>
<sequence>MLRGRVGNRLEIESKDVRPTHIKELKTFLVFINGKLLGKAYYFSGRGYYTPWLEIDYDPWLRDEGLEDEFFSFVYHFLPPGGKFFVTYLKDPETRKMLIQGYNPADTPLGFSLIKAGFTWFKDWYFPEGGNEGIPKLQANKAYNEEDEMRELKELLGEVKREDVRKYIEERIAKGKS</sequence>
<dbReference type="KEGG" id="sazo:D1868_09535"/>
<dbReference type="Pfam" id="PF06557">
    <property type="entry name" value="DUF1122"/>
    <property type="match status" value="1"/>
</dbReference>
<proteinExistence type="predicted"/>
<gene>
    <name evidence="1" type="ORF">D1868_09535</name>
</gene>
<keyword evidence="2" id="KW-1185">Reference proteome</keyword>
<dbReference type="Proteomes" id="UP000423396">
    <property type="component" value="Chromosome"/>
</dbReference>
<dbReference type="SUPFAM" id="SSF55729">
    <property type="entry name" value="Acyl-CoA N-acyltransferases (Nat)"/>
    <property type="match status" value="1"/>
</dbReference>
<evidence type="ECO:0000313" key="2">
    <source>
        <dbReference type="Proteomes" id="UP000423396"/>
    </source>
</evidence>
<dbReference type="InterPro" id="IPR008304">
    <property type="entry name" value="UCP017998"/>
</dbReference>
<dbReference type="GeneID" id="42799311"/>